<dbReference type="Proteomes" id="UP000076078">
    <property type="component" value="Unassembled WGS sequence"/>
</dbReference>
<feature type="region of interest" description="Disordered" evidence="1">
    <location>
        <begin position="27"/>
        <end position="77"/>
    </location>
</feature>
<evidence type="ECO:0000313" key="2">
    <source>
        <dbReference type="EMBL" id="KYQ90270.1"/>
    </source>
</evidence>
<evidence type="ECO:0008006" key="4">
    <source>
        <dbReference type="Google" id="ProtNLM"/>
    </source>
</evidence>
<feature type="compositionally biased region" description="Low complexity" evidence="1">
    <location>
        <begin position="56"/>
        <end position="77"/>
    </location>
</feature>
<sequence length="296" mass="32937">MNKTFNKLFRKSVSLNANDQQQLNNQVSQANYSPPPTHNSGGGLQHSTSSPNATLSQQQQGHIGGSNSNSSGSLSSSSSIALSSSKSFNGVPSQLSSSSSSPNSSQLHLNKEIQHNYQTLPLIDYEYILNSYIKEGDSLKSYFLIHSILSKKGPSSSGNLKEHQHTSKSWQPFFKKNSYPCFLAICQRNLLILDATNQPFSLTRRIPLIDLKEIIFDSTDLGIFSIETHINQQQRIDFNNNLLFFSIGCEKKEISDLILNSLEEALRESSIFNKGNSIIKKIKMVGERDQNTKKGF</sequence>
<dbReference type="InParanoid" id="A0A151Z8I5"/>
<dbReference type="AlphaFoldDB" id="A0A151Z8I5"/>
<gene>
    <name evidence="2" type="ORF">DLAC_11748</name>
</gene>
<reference evidence="2 3" key="1">
    <citation type="submission" date="2015-12" db="EMBL/GenBank/DDBJ databases">
        <title>Dictyostelia acquired genes for synthesis and detection of signals that induce cell-type specialization by lateral gene transfer from prokaryotes.</title>
        <authorList>
            <person name="Gloeckner G."/>
            <person name="Schaap P."/>
        </authorList>
    </citation>
    <scope>NUCLEOTIDE SEQUENCE [LARGE SCALE GENOMIC DNA]</scope>
    <source>
        <strain evidence="2 3">TK</strain>
    </source>
</reference>
<comment type="caution">
    <text evidence="2">The sequence shown here is derived from an EMBL/GenBank/DDBJ whole genome shotgun (WGS) entry which is preliminary data.</text>
</comment>
<name>A0A151Z8I5_TIELA</name>
<proteinExistence type="predicted"/>
<evidence type="ECO:0000313" key="3">
    <source>
        <dbReference type="Proteomes" id="UP000076078"/>
    </source>
</evidence>
<accession>A0A151Z8I5</accession>
<organism evidence="2 3">
    <name type="scientific">Tieghemostelium lacteum</name>
    <name type="common">Slime mold</name>
    <name type="synonym">Dictyostelium lacteum</name>
    <dbReference type="NCBI Taxonomy" id="361077"/>
    <lineage>
        <taxon>Eukaryota</taxon>
        <taxon>Amoebozoa</taxon>
        <taxon>Evosea</taxon>
        <taxon>Eumycetozoa</taxon>
        <taxon>Dictyostelia</taxon>
        <taxon>Dictyosteliales</taxon>
        <taxon>Raperosteliaceae</taxon>
        <taxon>Tieghemostelium</taxon>
    </lineage>
</organism>
<dbReference type="EMBL" id="LODT01000037">
    <property type="protein sequence ID" value="KYQ90270.1"/>
    <property type="molecule type" value="Genomic_DNA"/>
</dbReference>
<keyword evidence="3" id="KW-1185">Reference proteome</keyword>
<feature type="compositionally biased region" description="Polar residues" evidence="1">
    <location>
        <begin position="45"/>
        <end position="55"/>
    </location>
</feature>
<evidence type="ECO:0000256" key="1">
    <source>
        <dbReference type="SAM" id="MobiDB-lite"/>
    </source>
</evidence>
<protein>
    <recommendedName>
        <fullName evidence="4">PH domain-containing protein</fullName>
    </recommendedName>
</protein>